<evidence type="ECO:0000256" key="6">
    <source>
        <dbReference type="ARBA" id="ARBA00023132"/>
    </source>
</evidence>
<feature type="compositionally biased region" description="Polar residues" evidence="9">
    <location>
        <begin position="1"/>
        <end position="14"/>
    </location>
</feature>
<feature type="region of interest" description="Disordered" evidence="9">
    <location>
        <begin position="1"/>
        <end position="37"/>
    </location>
</feature>
<feature type="coiled-coil region" evidence="8">
    <location>
        <begin position="218"/>
        <end position="245"/>
    </location>
</feature>
<dbReference type="GO" id="GO:0015031">
    <property type="term" value="P:protein transport"/>
    <property type="evidence" value="ECO:0007669"/>
    <property type="project" value="UniProtKB-KW"/>
</dbReference>
<dbReference type="EMBL" id="WJBH02000008">
    <property type="protein sequence ID" value="KAI9554825.1"/>
    <property type="molecule type" value="Genomic_DNA"/>
</dbReference>
<evidence type="ECO:0000256" key="9">
    <source>
        <dbReference type="SAM" id="MobiDB-lite"/>
    </source>
</evidence>
<evidence type="ECO:0000256" key="8">
    <source>
        <dbReference type="SAM" id="Coils"/>
    </source>
</evidence>
<keyword evidence="11" id="KW-1185">Reference proteome</keyword>
<feature type="region of interest" description="Disordered" evidence="9">
    <location>
        <begin position="192"/>
        <end position="214"/>
    </location>
</feature>
<evidence type="ECO:0000256" key="3">
    <source>
        <dbReference type="ARBA" id="ARBA00022816"/>
    </source>
</evidence>
<organism evidence="10 11">
    <name type="scientific">Daphnia sinensis</name>
    <dbReference type="NCBI Taxonomy" id="1820382"/>
    <lineage>
        <taxon>Eukaryota</taxon>
        <taxon>Metazoa</taxon>
        <taxon>Ecdysozoa</taxon>
        <taxon>Arthropoda</taxon>
        <taxon>Crustacea</taxon>
        <taxon>Branchiopoda</taxon>
        <taxon>Diplostraca</taxon>
        <taxon>Cladocera</taxon>
        <taxon>Anomopoda</taxon>
        <taxon>Daphniidae</taxon>
        <taxon>Daphnia</taxon>
        <taxon>Daphnia similis group</taxon>
    </lineage>
</organism>
<keyword evidence="6" id="KW-0906">Nuclear pore complex</keyword>
<reference evidence="10 11" key="1">
    <citation type="submission" date="2022-05" db="EMBL/GenBank/DDBJ databases">
        <title>A multi-omics perspective on studying reproductive biology in Daphnia sinensis.</title>
        <authorList>
            <person name="Jia J."/>
        </authorList>
    </citation>
    <scope>NUCLEOTIDE SEQUENCE [LARGE SCALE GENOMIC DNA]</scope>
    <source>
        <strain evidence="10 11">WSL</strain>
    </source>
</reference>
<dbReference type="GO" id="GO:0005643">
    <property type="term" value="C:nuclear pore"/>
    <property type="evidence" value="ECO:0007669"/>
    <property type="project" value="UniProtKB-SubCell"/>
</dbReference>
<feature type="region of interest" description="Disordered" evidence="9">
    <location>
        <begin position="377"/>
        <end position="397"/>
    </location>
</feature>
<keyword evidence="8" id="KW-0175">Coiled coil</keyword>
<feature type="region of interest" description="Disordered" evidence="9">
    <location>
        <begin position="463"/>
        <end position="483"/>
    </location>
</feature>
<evidence type="ECO:0000313" key="10">
    <source>
        <dbReference type="EMBL" id="KAI9554825.1"/>
    </source>
</evidence>
<dbReference type="GO" id="GO:0017056">
    <property type="term" value="F:structural constituent of nuclear pore"/>
    <property type="evidence" value="ECO:0007669"/>
    <property type="project" value="InterPro"/>
</dbReference>
<dbReference type="GO" id="GO:0051028">
    <property type="term" value="P:mRNA transport"/>
    <property type="evidence" value="ECO:0007669"/>
    <property type="project" value="UniProtKB-KW"/>
</dbReference>
<evidence type="ECO:0000256" key="7">
    <source>
        <dbReference type="ARBA" id="ARBA00023242"/>
    </source>
</evidence>
<dbReference type="Pfam" id="PF15967">
    <property type="entry name" value="Nucleoporin_FG2"/>
    <property type="match status" value="1"/>
</dbReference>
<keyword evidence="4" id="KW-0653">Protein transport</keyword>
<keyword evidence="2" id="KW-0813">Transport</keyword>
<keyword evidence="5" id="KW-0811">Translocation</keyword>
<comment type="caution">
    <text evidence="10">The sequence shown here is derived from an EMBL/GenBank/DDBJ whole genome shotgun (WGS) entry which is preliminary data.</text>
</comment>
<dbReference type="Gene3D" id="6.10.140.1350">
    <property type="match status" value="1"/>
</dbReference>
<gene>
    <name evidence="10" type="ORF">GHT06_020102</name>
</gene>
<name>A0AAD5L3Y0_9CRUS</name>
<dbReference type="PANTHER" id="PTHR13437:SF2">
    <property type="entry name" value="NUCLEOPORIN P58_P45"/>
    <property type="match status" value="1"/>
</dbReference>
<comment type="subcellular location">
    <subcellularLocation>
        <location evidence="1">Nucleus</location>
        <location evidence="1">Nuclear pore complex</location>
    </subcellularLocation>
</comment>
<dbReference type="AlphaFoldDB" id="A0AAD5L3Y0"/>
<dbReference type="GO" id="GO:0008139">
    <property type="term" value="F:nuclear localization sequence binding"/>
    <property type="evidence" value="ECO:0007669"/>
    <property type="project" value="InterPro"/>
</dbReference>
<protein>
    <recommendedName>
        <fullName evidence="12">Nucleoporin p58/p45</fullName>
    </recommendedName>
</protein>
<dbReference type="InterPro" id="IPR024882">
    <property type="entry name" value="NUP58/p45/49"/>
</dbReference>
<evidence type="ECO:0000256" key="5">
    <source>
        <dbReference type="ARBA" id="ARBA00023010"/>
    </source>
</evidence>
<dbReference type="Proteomes" id="UP000820818">
    <property type="component" value="Linkage Group LG8"/>
</dbReference>
<feature type="compositionally biased region" description="Low complexity" evidence="9">
    <location>
        <begin position="463"/>
        <end position="472"/>
    </location>
</feature>
<sequence length="483" mass="50532">MSFNFTSNQPSQPSAFGAQTFGAPSFGNPAPSSSSFSFGTATNSAAPFSFGTSTAPQQTGGFQLGATNTSSTGSFGFGTTPQATQAFSFTSAPSNTATVTTSGTGTSFGFGGFNATGFGLGSVSSAPLSGLSTNVISTTTTAPSLGLGGINSTPFGGDPAASNSQGKSDSKAFNEMPVPAEIAQSVEEFKKHVKEQKAKKDEVSRGSSKAPEKIGEEVETLKNILSNLANNIQQHSALVHKLKHDVALEIKNAEIAQRTKETAPSMQLDNTAPLEYFMRLVTDFEQRMQFYKQQIEDTERNLLAMSKQQALTPQELMGTMKKLHEAFVLLAGRVHMIHTTLQNYKDDYLTYRRRVLNDPTDIFASKSHVPSKSSLVSQLNKIGSGPSPFGGTSDPLSRTLNHLTSAVQSSGSGIGGGTSGGLSFGSSLANSSSVLPSSSAGSLTFGTPSRSAGFFGSSAQSLQSANSSFQLQSPPPGNKRNKR</sequence>
<evidence type="ECO:0000256" key="1">
    <source>
        <dbReference type="ARBA" id="ARBA00004567"/>
    </source>
</evidence>
<feature type="region of interest" description="Disordered" evidence="9">
    <location>
        <begin position="48"/>
        <end position="67"/>
    </location>
</feature>
<keyword evidence="3" id="KW-0509">mRNA transport</keyword>
<evidence type="ECO:0000256" key="2">
    <source>
        <dbReference type="ARBA" id="ARBA00022448"/>
    </source>
</evidence>
<evidence type="ECO:0000313" key="11">
    <source>
        <dbReference type="Proteomes" id="UP000820818"/>
    </source>
</evidence>
<accession>A0AAD5L3Y0</accession>
<evidence type="ECO:0000256" key="4">
    <source>
        <dbReference type="ARBA" id="ARBA00022927"/>
    </source>
</evidence>
<dbReference type="PANTHER" id="PTHR13437">
    <property type="entry name" value="NUCLEOPORIN P58/P45 NUCLEOPORIN-LIKE PROTEIN 1"/>
    <property type="match status" value="1"/>
</dbReference>
<keyword evidence="7" id="KW-0539">Nucleus</keyword>
<proteinExistence type="predicted"/>
<evidence type="ECO:0008006" key="12">
    <source>
        <dbReference type="Google" id="ProtNLM"/>
    </source>
</evidence>
<feature type="region of interest" description="Disordered" evidence="9">
    <location>
        <begin position="150"/>
        <end position="172"/>
    </location>
</feature>
<feature type="coiled-coil region" evidence="8">
    <location>
        <begin position="281"/>
        <end position="308"/>
    </location>
</feature>